<dbReference type="Proteomes" id="UP000602745">
    <property type="component" value="Unassembled WGS sequence"/>
</dbReference>
<gene>
    <name evidence="1" type="ORF">GCM10007276_04640</name>
</gene>
<protein>
    <submittedName>
        <fullName evidence="1">Uncharacterized protein</fullName>
    </submittedName>
</protein>
<name>A0A8J2VL33_9RHOB</name>
<reference evidence="1" key="2">
    <citation type="submission" date="2020-09" db="EMBL/GenBank/DDBJ databases">
        <authorList>
            <person name="Sun Q."/>
            <person name="Sedlacek I."/>
        </authorList>
    </citation>
    <scope>NUCLEOTIDE SEQUENCE</scope>
    <source>
        <strain evidence="1">CCM 7684</strain>
    </source>
</reference>
<sequence length="55" mass="5986">MERARRYQQRPLAAPPIISMSMMLASSPCAPTMAFRHSGKERVPQQASKAAALSA</sequence>
<comment type="caution">
    <text evidence="1">The sequence shown here is derived from an EMBL/GenBank/DDBJ whole genome shotgun (WGS) entry which is preliminary data.</text>
</comment>
<proteinExistence type="predicted"/>
<evidence type="ECO:0000313" key="1">
    <source>
        <dbReference type="EMBL" id="GGE30492.1"/>
    </source>
</evidence>
<evidence type="ECO:0000313" key="2">
    <source>
        <dbReference type="Proteomes" id="UP000602745"/>
    </source>
</evidence>
<accession>A0A8J2VL33</accession>
<organism evidence="1 2">
    <name type="scientific">Agaricicola taiwanensis</name>
    <dbReference type="NCBI Taxonomy" id="591372"/>
    <lineage>
        <taxon>Bacteria</taxon>
        <taxon>Pseudomonadati</taxon>
        <taxon>Pseudomonadota</taxon>
        <taxon>Alphaproteobacteria</taxon>
        <taxon>Rhodobacterales</taxon>
        <taxon>Paracoccaceae</taxon>
        <taxon>Agaricicola</taxon>
    </lineage>
</organism>
<dbReference type="EMBL" id="BMCP01000001">
    <property type="protein sequence ID" value="GGE30492.1"/>
    <property type="molecule type" value="Genomic_DNA"/>
</dbReference>
<keyword evidence="2" id="KW-1185">Reference proteome</keyword>
<reference evidence="1" key="1">
    <citation type="journal article" date="2014" name="Int. J. Syst. Evol. Microbiol.">
        <title>Complete genome sequence of Corynebacterium casei LMG S-19264T (=DSM 44701T), isolated from a smear-ripened cheese.</title>
        <authorList>
            <consortium name="US DOE Joint Genome Institute (JGI-PGF)"/>
            <person name="Walter F."/>
            <person name="Albersmeier A."/>
            <person name="Kalinowski J."/>
            <person name="Ruckert C."/>
        </authorList>
    </citation>
    <scope>NUCLEOTIDE SEQUENCE</scope>
    <source>
        <strain evidence="1">CCM 7684</strain>
    </source>
</reference>
<dbReference type="AlphaFoldDB" id="A0A8J2VL33"/>